<dbReference type="GO" id="GO:0008234">
    <property type="term" value="F:cysteine-type peptidase activity"/>
    <property type="evidence" value="ECO:0007669"/>
    <property type="project" value="InterPro"/>
</dbReference>
<gene>
    <name evidence="5" type="ORF">MKW94_008427</name>
</gene>
<dbReference type="Gene3D" id="3.40.395.10">
    <property type="entry name" value="Adenoviral Proteinase, Chain A"/>
    <property type="match status" value="1"/>
</dbReference>
<organism evidence="5 6">
    <name type="scientific">Papaver nudicaule</name>
    <name type="common">Iceland poppy</name>
    <dbReference type="NCBI Taxonomy" id="74823"/>
    <lineage>
        <taxon>Eukaryota</taxon>
        <taxon>Viridiplantae</taxon>
        <taxon>Streptophyta</taxon>
        <taxon>Embryophyta</taxon>
        <taxon>Tracheophyta</taxon>
        <taxon>Spermatophyta</taxon>
        <taxon>Magnoliopsida</taxon>
        <taxon>Ranunculales</taxon>
        <taxon>Papaveraceae</taxon>
        <taxon>Papaveroideae</taxon>
        <taxon>Papaver</taxon>
    </lineage>
</organism>
<dbReference type="EMBL" id="JAJJMA010104676">
    <property type="protein sequence ID" value="MCL7030716.1"/>
    <property type="molecule type" value="Genomic_DNA"/>
</dbReference>
<protein>
    <recommendedName>
        <fullName evidence="4">Ubiquitin-like protease family profile domain-containing protein</fullName>
    </recommendedName>
</protein>
<dbReference type="Pfam" id="PF02902">
    <property type="entry name" value="Peptidase_C48"/>
    <property type="match status" value="1"/>
</dbReference>
<dbReference type="InterPro" id="IPR038765">
    <property type="entry name" value="Papain-like_cys_pep_sf"/>
</dbReference>
<proteinExistence type="inferred from homology"/>
<keyword evidence="3" id="KW-0378">Hydrolase</keyword>
<dbReference type="GO" id="GO:0006508">
    <property type="term" value="P:proteolysis"/>
    <property type="evidence" value="ECO:0007669"/>
    <property type="project" value="UniProtKB-KW"/>
</dbReference>
<sequence>MFFILPCRHDLAWTVESIPLFVFASSIKELLFNQNIDEAILHYYIYKRKAGAAKDCESKYIPFSILQPSAFTHLEKERLPGIEEEINRAIEDMGSNIKKLIIPINTSKAIVNGEIQEIGMHWNLLVYVVNTCEWQHFNSVRSNTYKSKYLEDAKNMADYCQPHINKWCKKNNRRQNINSVVNFTSMEVPEQGSDPDCLLYLCYWFKRSVKPSKPMIADPEWLKELMHNRRVTVAYKLLTAKYPEKSWGNF</sequence>
<feature type="domain" description="Ubiquitin-like protease family profile" evidence="4">
    <location>
        <begin position="96"/>
        <end position="204"/>
    </location>
</feature>
<reference evidence="5" key="1">
    <citation type="submission" date="2022-03" db="EMBL/GenBank/DDBJ databases">
        <title>A functionally conserved STORR gene fusion in Papaver species that diverged 16.8 million years ago.</title>
        <authorList>
            <person name="Catania T."/>
        </authorList>
    </citation>
    <scope>NUCLEOTIDE SEQUENCE</scope>
    <source>
        <strain evidence="5">S-191538</strain>
    </source>
</reference>
<keyword evidence="2" id="KW-0645">Protease</keyword>
<evidence type="ECO:0000313" key="5">
    <source>
        <dbReference type="EMBL" id="MCL7030716.1"/>
    </source>
</evidence>
<evidence type="ECO:0000256" key="2">
    <source>
        <dbReference type="ARBA" id="ARBA00022670"/>
    </source>
</evidence>
<name>A0AA41S8P6_PAPNU</name>
<dbReference type="AlphaFoldDB" id="A0AA41S8P6"/>
<evidence type="ECO:0000313" key="6">
    <source>
        <dbReference type="Proteomes" id="UP001177140"/>
    </source>
</evidence>
<evidence type="ECO:0000256" key="1">
    <source>
        <dbReference type="ARBA" id="ARBA00005234"/>
    </source>
</evidence>
<accession>A0AA41S8P6</accession>
<comment type="similarity">
    <text evidence="1">Belongs to the peptidase C48 family.</text>
</comment>
<evidence type="ECO:0000259" key="4">
    <source>
        <dbReference type="Pfam" id="PF02902"/>
    </source>
</evidence>
<comment type="caution">
    <text evidence="5">The sequence shown here is derived from an EMBL/GenBank/DDBJ whole genome shotgun (WGS) entry which is preliminary data.</text>
</comment>
<keyword evidence="6" id="KW-1185">Reference proteome</keyword>
<evidence type="ECO:0000256" key="3">
    <source>
        <dbReference type="ARBA" id="ARBA00022801"/>
    </source>
</evidence>
<dbReference type="SUPFAM" id="SSF54001">
    <property type="entry name" value="Cysteine proteinases"/>
    <property type="match status" value="1"/>
</dbReference>
<dbReference type="InterPro" id="IPR003653">
    <property type="entry name" value="Peptidase_C48_C"/>
</dbReference>
<dbReference type="Proteomes" id="UP001177140">
    <property type="component" value="Unassembled WGS sequence"/>
</dbReference>